<gene>
    <name evidence="6" type="ORF">K8V65_03065</name>
</gene>
<dbReference type="InterPro" id="IPR004370">
    <property type="entry name" value="4-OT-like_dom"/>
</dbReference>
<dbReference type="InterPro" id="IPR014347">
    <property type="entry name" value="Tautomerase/MIF_sf"/>
</dbReference>
<evidence type="ECO:0000313" key="6">
    <source>
        <dbReference type="EMBL" id="HJF84629.1"/>
    </source>
</evidence>
<name>A0A921L7A4_9FIRM</name>
<reference evidence="6" key="1">
    <citation type="journal article" date="2021" name="PeerJ">
        <title>Extensive microbial diversity within the chicken gut microbiome revealed by metagenomics and culture.</title>
        <authorList>
            <person name="Gilroy R."/>
            <person name="Ravi A."/>
            <person name="Getino M."/>
            <person name="Pursley I."/>
            <person name="Horton D.L."/>
            <person name="Alikhan N.F."/>
            <person name="Baker D."/>
            <person name="Gharbi K."/>
            <person name="Hall N."/>
            <person name="Watson M."/>
            <person name="Adriaenssens E.M."/>
            <person name="Foster-Nyarko E."/>
            <person name="Jarju S."/>
            <person name="Secka A."/>
            <person name="Antonio M."/>
            <person name="Oren A."/>
            <person name="Chaudhuri R.R."/>
            <person name="La Ragione R."/>
            <person name="Hildebrand F."/>
            <person name="Pallen M.J."/>
        </authorList>
    </citation>
    <scope>NUCLEOTIDE SEQUENCE</scope>
    <source>
        <strain evidence="6">7318</strain>
    </source>
</reference>
<evidence type="ECO:0000256" key="1">
    <source>
        <dbReference type="ARBA" id="ARBA00006723"/>
    </source>
</evidence>
<feature type="active site" description="Proton acceptor; via imino nitrogen" evidence="3">
    <location>
        <position position="2"/>
    </location>
</feature>
<evidence type="ECO:0000259" key="5">
    <source>
        <dbReference type="Pfam" id="PF01361"/>
    </source>
</evidence>
<dbReference type="Pfam" id="PF01361">
    <property type="entry name" value="Tautomerase"/>
    <property type="match status" value="1"/>
</dbReference>
<dbReference type="Gene3D" id="3.30.429.10">
    <property type="entry name" value="Macrophage Migration Inhibitory Factor"/>
    <property type="match status" value="1"/>
</dbReference>
<comment type="caution">
    <text evidence="6">The sequence shown here is derived from an EMBL/GenBank/DDBJ whole genome shotgun (WGS) entry which is preliminary data.</text>
</comment>
<dbReference type="AlphaFoldDB" id="A0A921L7A4"/>
<reference evidence="6" key="2">
    <citation type="submission" date="2021-09" db="EMBL/GenBank/DDBJ databases">
        <authorList>
            <person name="Gilroy R."/>
        </authorList>
    </citation>
    <scope>NUCLEOTIDE SEQUENCE</scope>
    <source>
        <strain evidence="6">7318</strain>
    </source>
</reference>
<organism evidence="6 7">
    <name type="scientific">Megamonas hypermegale</name>
    <dbReference type="NCBI Taxonomy" id="158847"/>
    <lineage>
        <taxon>Bacteria</taxon>
        <taxon>Bacillati</taxon>
        <taxon>Bacillota</taxon>
        <taxon>Negativicutes</taxon>
        <taxon>Selenomonadales</taxon>
        <taxon>Selenomonadaceae</taxon>
        <taxon>Megamonas</taxon>
    </lineage>
</organism>
<sequence>MPFIQVETASATKEQKQALIAELTDAASRIMGIDAEAFYVLIKENSTDNWGLGGRVLTDVLKNK</sequence>
<dbReference type="NCBIfam" id="NF041920">
    <property type="entry name" value="DmpI"/>
    <property type="match status" value="1"/>
</dbReference>
<evidence type="ECO:0000256" key="2">
    <source>
        <dbReference type="ARBA" id="ARBA00023235"/>
    </source>
</evidence>
<feature type="domain" description="4-oxalocrotonate tautomerase-like" evidence="5">
    <location>
        <begin position="2"/>
        <end position="59"/>
    </location>
</feature>
<proteinExistence type="inferred from homology"/>
<comment type="similarity">
    <text evidence="1 4">Belongs to the 4-oxalocrotonate tautomerase family.</text>
</comment>
<dbReference type="NCBIfam" id="TIGR00013">
    <property type="entry name" value="taut"/>
    <property type="match status" value="1"/>
</dbReference>
<evidence type="ECO:0000256" key="4">
    <source>
        <dbReference type="RuleBase" id="RU362032"/>
    </source>
</evidence>
<accession>A0A921L7A4</accession>
<dbReference type="InterPro" id="IPR018191">
    <property type="entry name" value="4-OT"/>
</dbReference>
<dbReference type="EMBL" id="DYVR01000082">
    <property type="protein sequence ID" value="HJF84629.1"/>
    <property type="molecule type" value="Genomic_DNA"/>
</dbReference>
<dbReference type="EC" id="5.3.2.-" evidence="4"/>
<evidence type="ECO:0000256" key="3">
    <source>
        <dbReference type="PIRSR" id="PIRSR618191-1"/>
    </source>
</evidence>
<dbReference type="GO" id="GO:0016853">
    <property type="term" value="F:isomerase activity"/>
    <property type="evidence" value="ECO:0007669"/>
    <property type="project" value="UniProtKB-UniRule"/>
</dbReference>
<dbReference type="SUPFAM" id="SSF55331">
    <property type="entry name" value="Tautomerase/MIF"/>
    <property type="match status" value="1"/>
</dbReference>
<dbReference type="RefSeq" id="WP_289548686.1">
    <property type="nucleotide sequence ID" value="NZ_CASFWR010000006.1"/>
</dbReference>
<protein>
    <recommendedName>
        <fullName evidence="4">Tautomerase</fullName>
        <ecNumber evidence="4">5.3.2.-</ecNumber>
    </recommendedName>
</protein>
<keyword evidence="2 4" id="KW-0413">Isomerase</keyword>
<dbReference type="PANTHER" id="PTHR35530:SF1">
    <property type="entry name" value="2-HYDROXYMUCONATE TAUTOMERASE"/>
    <property type="match status" value="1"/>
</dbReference>
<dbReference type="Proteomes" id="UP000780768">
    <property type="component" value="Unassembled WGS sequence"/>
</dbReference>
<dbReference type="PANTHER" id="PTHR35530">
    <property type="entry name" value="TAUTOMERASE-RELATED"/>
    <property type="match status" value="1"/>
</dbReference>
<evidence type="ECO:0000313" key="7">
    <source>
        <dbReference type="Proteomes" id="UP000780768"/>
    </source>
</evidence>